<keyword evidence="2" id="KW-1133">Transmembrane helix</keyword>
<proteinExistence type="predicted"/>
<organism evidence="3 4">
    <name type="scientific">Pseudoneurospora amorphoporcata</name>
    <dbReference type="NCBI Taxonomy" id="241081"/>
    <lineage>
        <taxon>Eukaryota</taxon>
        <taxon>Fungi</taxon>
        <taxon>Dikarya</taxon>
        <taxon>Ascomycota</taxon>
        <taxon>Pezizomycotina</taxon>
        <taxon>Sordariomycetes</taxon>
        <taxon>Sordariomycetidae</taxon>
        <taxon>Sordariales</taxon>
        <taxon>Sordariaceae</taxon>
        <taxon>Pseudoneurospora</taxon>
    </lineage>
</organism>
<dbReference type="Proteomes" id="UP001303222">
    <property type="component" value="Unassembled WGS sequence"/>
</dbReference>
<feature type="compositionally biased region" description="Basic residues" evidence="1">
    <location>
        <begin position="176"/>
        <end position="211"/>
    </location>
</feature>
<dbReference type="EMBL" id="MU859371">
    <property type="protein sequence ID" value="KAK3947324.1"/>
    <property type="molecule type" value="Genomic_DNA"/>
</dbReference>
<accession>A0AAN6NLI6</accession>
<feature type="transmembrane region" description="Helical" evidence="2">
    <location>
        <begin position="134"/>
        <end position="159"/>
    </location>
</feature>
<reference evidence="3" key="2">
    <citation type="submission" date="2023-06" db="EMBL/GenBank/DDBJ databases">
        <authorList>
            <consortium name="Lawrence Berkeley National Laboratory"/>
            <person name="Mondo S.J."/>
            <person name="Hensen N."/>
            <person name="Bonometti L."/>
            <person name="Westerberg I."/>
            <person name="Brannstrom I.O."/>
            <person name="Guillou S."/>
            <person name="Cros-Aarteil S."/>
            <person name="Calhoun S."/>
            <person name="Haridas S."/>
            <person name="Kuo A."/>
            <person name="Pangilinan J."/>
            <person name="Riley R."/>
            <person name="Labutti K."/>
            <person name="Andreopoulos B."/>
            <person name="Lipzen A."/>
            <person name="Chen C."/>
            <person name="Yanf M."/>
            <person name="Daum C."/>
            <person name="Ng V."/>
            <person name="Clum A."/>
            <person name="Steindorff A."/>
            <person name="Ohm R."/>
            <person name="Martin F."/>
            <person name="Silar P."/>
            <person name="Natvig D."/>
            <person name="Lalanne C."/>
            <person name="Gautier V."/>
            <person name="Ament-Velasquez S.L."/>
            <person name="Kruys A."/>
            <person name="Hutchinson M.I."/>
            <person name="Powell A.J."/>
            <person name="Barry K."/>
            <person name="Miller A.N."/>
            <person name="Grigoriev I.V."/>
            <person name="Debuchy R."/>
            <person name="Gladieux P."/>
            <person name="Thoren M.H."/>
            <person name="Johannesson H."/>
        </authorList>
    </citation>
    <scope>NUCLEOTIDE SEQUENCE</scope>
    <source>
        <strain evidence="3">CBS 626.80</strain>
    </source>
</reference>
<feature type="region of interest" description="Disordered" evidence="1">
    <location>
        <begin position="173"/>
        <end position="211"/>
    </location>
</feature>
<evidence type="ECO:0000313" key="4">
    <source>
        <dbReference type="Proteomes" id="UP001303222"/>
    </source>
</evidence>
<evidence type="ECO:0000313" key="3">
    <source>
        <dbReference type="EMBL" id="KAK3947324.1"/>
    </source>
</evidence>
<reference evidence="3" key="1">
    <citation type="journal article" date="2023" name="Mol. Phylogenet. Evol.">
        <title>Genome-scale phylogeny and comparative genomics of the fungal order Sordariales.</title>
        <authorList>
            <person name="Hensen N."/>
            <person name="Bonometti L."/>
            <person name="Westerberg I."/>
            <person name="Brannstrom I.O."/>
            <person name="Guillou S."/>
            <person name="Cros-Aarteil S."/>
            <person name="Calhoun S."/>
            <person name="Haridas S."/>
            <person name="Kuo A."/>
            <person name="Mondo S."/>
            <person name="Pangilinan J."/>
            <person name="Riley R."/>
            <person name="LaButti K."/>
            <person name="Andreopoulos B."/>
            <person name="Lipzen A."/>
            <person name="Chen C."/>
            <person name="Yan M."/>
            <person name="Daum C."/>
            <person name="Ng V."/>
            <person name="Clum A."/>
            <person name="Steindorff A."/>
            <person name="Ohm R.A."/>
            <person name="Martin F."/>
            <person name="Silar P."/>
            <person name="Natvig D.O."/>
            <person name="Lalanne C."/>
            <person name="Gautier V."/>
            <person name="Ament-Velasquez S.L."/>
            <person name="Kruys A."/>
            <person name="Hutchinson M.I."/>
            <person name="Powell A.J."/>
            <person name="Barry K."/>
            <person name="Miller A.N."/>
            <person name="Grigoriev I.V."/>
            <person name="Debuchy R."/>
            <person name="Gladieux P."/>
            <person name="Hiltunen Thoren M."/>
            <person name="Johannesson H."/>
        </authorList>
    </citation>
    <scope>NUCLEOTIDE SEQUENCE</scope>
    <source>
        <strain evidence="3">CBS 626.80</strain>
    </source>
</reference>
<keyword evidence="4" id="KW-1185">Reference proteome</keyword>
<evidence type="ECO:0000256" key="2">
    <source>
        <dbReference type="SAM" id="Phobius"/>
    </source>
</evidence>
<dbReference type="AlphaFoldDB" id="A0AAN6NLI6"/>
<protein>
    <recommendedName>
        <fullName evidence="5">MARVEL domain-containing protein</fullName>
    </recommendedName>
</protein>
<feature type="transmembrane region" description="Helical" evidence="2">
    <location>
        <begin position="77"/>
        <end position="96"/>
    </location>
</feature>
<gene>
    <name evidence="3" type="ORF">QBC32DRAFT_354729</name>
</gene>
<evidence type="ECO:0008006" key="5">
    <source>
        <dbReference type="Google" id="ProtNLM"/>
    </source>
</evidence>
<keyword evidence="2" id="KW-0812">Transmembrane</keyword>
<sequence length="211" mass="23371">MSNLPGRGTCLTSPSCVSQIPTMGMLAYFVDGYVKANALTPTYILILFIVSVLALAWSIATLFSYHRSSTNAQFVSFVDLAFVGAFIAAVFYLRWIGSVNCTSVDRGNPYFVDLGAVGSANFNTFRINVNKTCAMLKACFAFGIMNCIFFFITSLLAWIHGAHTARSEKVYTTRKTTTHHHHHRGASGHRRSHSGSHSRSRRSRSHSRSYV</sequence>
<keyword evidence="2" id="KW-0472">Membrane</keyword>
<evidence type="ECO:0000256" key="1">
    <source>
        <dbReference type="SAM" id="MobiDB-lite"/>
    </source>
</evidence>
<feature type="transmembrane region" description="Helical" evidence="2">
    <location>
        <begin position="43"/>
        <end position="65"/>
    </location>
</feature>
<comment type="caution">
    <text evidence="3">The sequence shown here is derived from an EMBL/GenBank/DDBJ whole genome shotgun (WGS) entry which is preliminary data.</text>
</comment>
<name>A0AAN6NLI6_9PEZI</name>